<evidence type="ECO:0000313" key="2">
    <source>
        <dbReference type="Proteomes" id="UP000002730"/>
    </source>
</evidence>
<dbReference type="HOGENOM" id="CLU_1999907_0_0_9"/>
<dbReference type="EMBL" id="CP002160">
    <property type="protein sequence ID" value="ADL49806.1"/>
    <property type="molecule type" value="Genomic_DNA"/>
</dbReference>
<reference evidence="1 2" key="1">
    <citation type="submission" date="2010-08" db="EMBL/GenBank/DDBJ databases">
        <title>Complete sequence of Clostridium cellulovorans 743B.</title>
        <authorList>
            <consortium name="US DOE Joint Genome Institute"/>
            <person name="Lucas S."/>
            <person name="Copeland A."/>
            <person name="Lapidus A."/>
            <person name="Cheng J.-F."/>
            <person name="Bruce D."/>
            <person name="Goodwin L."/>
            <person name="Pitluck S."/>
            <person name="Chertkov O."/>
            <person name="Detter J.C."/>
            <person name="Han C."/>
            <person name="Tapia R."/>
            <person name="Land M."/>
            <person name="Hauser L."/>
            <person name="Chang Y.-J."/>
            <person name="Jeffries C."/>
            <person name="Kyrpides N."/>
            <person name="Ivanova N."/>
            <person name="Mikhailova N."/>
            <person name="Hemme C.L."/>
            <person name="Woyke T."/>
        </authorList>
    </citation>
    <scope>NUCLEOTIDE SEQUENCE [LARGE SCALE GENOMIC DNA]</scope>
    <source>
        <strain evidence="2">ATCC 35296 / DSM 3052 / OCM 3 / 743B</strain>
    </source>
</reference>
<dbReference type="AlphaFoldDB" id="D9SMM1"/>
<dbReference type="Proteomes" id="UP000002730">
    <property type="component" value="Chromosome"/>
</dbReference>
<gene>
    <name evidence="1" type="ordered locus">Clocel_0015</name>
</gene>
<protein>
    <submittedName>
        <fullName evidence="1">Uncharacterized protein</fullName>
    </submittedName>
</protein>
<dbReference type="RefSeq" id="WP_010073085.1">
    <property type="nucleotide sequence ID" value="NC_014393.1"/>
</dbReference>
<sequence>MRKFFKFIITSIFIIIAIDILSRTATLNWSYLKVNDELYVLCTYNIQNLDETDKFTKIGTIESKTNIFIKPIFNYSSNSFRKGSEVYKTDDNQIAVKQNNKFYVLSSTQSEGWGNGIMVNPYLD</sequence>
<dbReference type="KEGG" id="ccb:Clocel_0015"/>
<organism evidence="1 2">
    <name type="scientific">Clostridium cellulovorans (strain ATCC 35296 / DSM 3052 / OCM 3 / 743B)</name>
    <dbReference type="NCBI Taxonomy" id="573061"/>
    <lineage>
        <taxon>Bacteria</taxon>
        <taxon>Bacillati</taxon>
        <taxon>Bacillota</taxon>
        <taxon>Clostridia</taxon>
        <taxon>Eubacteriales</taxon>
        <taxon>Clostridiaceae</taxon>
        <taxon>Clostridium</taxon>
    </lineage>
</organism>
<evidence type="ECO:0000313" key="1">
    <source>
        <dbReference type="EMBL" id="ADL49806.1"/>
    </source>
</evidence>
<proteinExistence type="predicted"/>
<keyword evidence="2" id="KW-1185">Reference proteome</keyword>
<name>D9SMM1_CLOC7</name>
<accession>D9SMM1</accession>